<dbReference type="EMBL" id="MH587638">
    <property type="protein sequence ID" value="AXE28438.1"/>
    <property type="molecule type" value="Genomic_DNA"/>
</dbReference>
<dbReference type="GO" id="GO:0004519">
    <property type="term" value="F:endonuclease activity"/>
    <property type="evidence" value="ECO:0007669"/>
    <property type="project" value="UniProtKB-KW"/>
</dbReference>
<dbReference type="InterPro" id="IPR003615">
    <property type="entry name" value="HNH_nuc"/>
</dbReference>
<dbReference type="KEGG" id="vg:54997109"/>
<organism evidence="2 3">
    <name type="scientific">Klebsiella phage vB_KpnP_IME321</name>
    <dbReference type="NCBI Taxonomy" id="2268396"/>
    <lineage>
        <taxon>Viruses</taxon>
        <taxon>Duplodnaviria</taxon>
        <taxon>Heunggongvirae</taxon>
        <taxon>Uroviricota</taxon>
        <taxon>Caudoviricetes</taxon>
        <taxon>Autographivirales</taxon>
        <taxon>Autotranscriptaviridae</taxon>
        <taxon>Studiervirinae</taxon>
        <taxon>Przondovirus</taxon>
        <taxon>Przondovirus IME321</taxon>
    </lineage>
</organism>
<dbReference type="Gene3D" id="3.90.75.20">
    <property type="match status" value="1"/>
</dbReference>
<keyword evidence="3" id="KW-1185">Reference proteome</keyword>
<dbReference type="SUPFAM" id="SSF54060">
    <property type="entry name" value="His-Me finger endonucleases"/>
    <property type="match status" value="1"/>
</dbReference>
<proteinExistence type="predicted"/>
<evidence type="ECO:0000259" key="1">
    <source>
        <dbReference type="Pfam" id="PF13392"/>
    </source>
</evidence>
<keyword evidence="2" id="KW-0378">Hydrolase</keyword>
<feature type="domain" description="HNH nuclease" evidence="1">
    <location>
        <begin position="20"/>
        <end position="63"/>
    </location>
</feature>
<name>A0A344UC17_9CAUD</name>
<dbReference type="Pfam" id="PF13392">
    <property type="entry name" value="HNH_3"/>
    <property type="match status" value="1"/>
</dbReference>
<reference evidence="2 3" key="1">
    <citation type="submission" date="2018-07" db="EMBL/GenBank/DDBJ databases">
        <title>Complete genome sequence analysis of Enterobacteria phage vB_KpnP_IME321.</title>
        <authorList>
            <person name="Wang C."/>
            <person name="Mi Z."/>
            <person name="Bai C."/>
            <person name="Tong Y."/>
        </authorList>
    </citation>
    <scope>NUCLEOTIDE SEQUENCE [LARGE SCALE GENOMIC DNA]</scope>
</reference>
<keyword evidence="2" id="KW-0255">Endonuclease</keyword>
<dbReference type="GeneID" id="54997109"/>
<sequence>MEGQYLSGGYWRVTINGKVYGVHRLLWEEANGPVPDGFVVDHIDRNPLNNDLSNLRAIPRGANVANTAGSRKLPKGVYPRFAKRKGCEVYYGDIRMGGRKETKAPTTNLQEVVEWAKQTHAKMLEETYGISNFY</sequence>
<keyword evidence="2" id="KW-0540">Nuclease</keyword>
<accession>A0A344UC17</accession>
<dbReference type="InterPro" id="IPR044925">
    <property type="entry name" value="His-Me_finger_sf"/>
</dbReference>
<dbReference type="RefSeq" id="YP_009806253.1">
    <property type="nucleotide sequence ID" value="NC_048014.1"/>
</dbReference>
<evidence type="ECO:0000313" key="3">
    <source>
        <dbReference type="Proteomes" id="UP000253176"/>
    </source>
</evidence>
<dbReference type="Proteomes" id="UP000253176">
    <property type="component" value="Segment"/>
</dbReference>
<evidence type="ECO:0000313" key="2">
    <source>
        <dbReference type="EMBL" id="AXE28438.1"/>
    </source>
</evidence>
<protein>
    <submittedName>
        <fullName evidence="2">Homing endonuclease</fullName>
    </submittedName>
</protein>